<keyword evidence="4" id="KW-1133">Transmembrane helix</keyword>
<name>A0A3S0Q6A4_9HYPH</name>
<dbReference type="Proteomes" id="UP000273611">
    <property type="component" value="Unassembled WGS sequence"/>
</dbReference>
<feature type="domain" description="Glycosyltransferase 2-like" evidence="5">
    <location>
        <begin position="19"/>
        <end position="142"/>
    </location>
</feature>
<dbReference type="CDD" id="cd02526">
    <property type="entry name" value="GT2_RfbF_like"/>
    <property type="match status" value="1"/>
</dbReference>
<reference evidence="6 7" key="1">
    <citation type="journal article" date="2015" name="Int. J. Syst. Evol. Microbiol.">
        <title>Rhizobium anhuiense sp. nov., isolated from effective nodules of Vicia faba and Pisum sativum.</title>
        <authorList>
            <person name="Zhang Y.J."/>
            <person name="Zheng W.T."/>
            <person name="Everall I."/>
            <person name="Young J.P."/>
            <person name="Zhang X.X."/>
            <person name="Tian C.F."/>
            <person name="Sui X.H."/>
            <person name="Wang E.T."/>
            <person name="Chen W.X."/>
        </authorList>
    </citation>
    <scope>NUCLEOTIDE SEQUENCE [LARGE SCALE GENOMIC DNA]</scope>
    <source>
        <strain evidence="6 7">CCBAU 23252</strain>
    </source>
</reference>
<proteinExistence type="inferred from homology"/>
<sequence length="306" mass="34712">MPFMIAESALTDKSRTVAVIVTYEPDPEALYPLIESVRTQVDDIYLIDNGDGTKLPSFVYDFNIEVTCLGENYGIAYAQNVAIRRAEARGCEYILLLDQDSVPAAGMVRQLITALEGLKERGIAVAAVGPSYLDHRQGETAPFVYRQGLKLKRRPRSEQEETSSADFLIASGSLIPVAVFKSVGHMEEGLFIDYVDIEWGLRAKEKGFGLFGVNDAFMEHSMGDEWIDFNGRSVPVHSPLRHYYAVRNAVWLIRRPWIGWAWRFILALRIFRQFVFFSVFGVKRWHHSKMMVLGIYHGLIGRTGRL</sequence>
<dbReference type="EMBL" id="RIBW01000014">
    <property type="protein sequence ID" value="RUL98259.1"/>
    <property type="molecule type" value="Genomic_DNA"/>
</dbReference>
<gene>
    <name evidence="6" type="ORF">EEQ99_25450</name>
</gene>
<organism evidence="6 7">
    <name type="scientific">Rhizobium anhuiense</name>
    <dbReference type="NCBI Taxonomy" id="1184720"/>
    <lineage>
        <taxon>Bacteria</taxon>
        <taxon>Pseudomonadati</taxon>
        <taxon>Pseudomonadota</taxon>
        <taxon>Alphaproteobacteria</taxon>
        <taxon>Hyphomicrobiales</taxon>
        <taxon>Rhizobiaceae</taxon>
        <taxon>Rhizobium/Agrobacterium group</taxon>
        <taxon>Rhizobium</taxon>
    </lineage>
</organism>
<dbReference type="Pfam" id="PF00535">
    <property type="entry name" value="Glycos_transf_2"/>
    <property type="match status" value="1"/>
</dbReference>
<accession>A0A3S0Q6A4</accession>
<dbReference type="Gene3D" id="3.90.550.10">
    <property type="entry name" value="Spore Coat Polysaccharide Biosynthesis Protein SpsA, Chain A"/>
    <property type="match status" value="1"/>
</dbReference>
<dbReference type="InterPro" id="IPR029044">
    <property type="entry name" value="Nucleotide-diphossugar_trans"/>
</dbReference>
<feature type="transmembrane region" description="Helical" evidence="4">
    <location>
        <begin position="260"/>
        <end position="282"/>
    </location>
</feature>
<dbReference type="InterPro" id="IPR006446">
    <property type="entry name" value="RhaTrfase"/>
</dbReference>
<comment type="caution">
    <text evidence="6">The sequence shown here is derived from an EMBL/GenBank/DDBJ whole genome shotgun (WGS) entry which is preliminary data.</text>
</comment>
<evidence type="ECO:0000259" key="5">
    <source>
        <dbReference type="Pfam" id="PF00535"/>
    </source>
</evidence>
<dbReference type="SUPFAM" id="SSF53448">
    <property type="entry name" value="Nucleotide-diphospho-sugar transferases"/>
    <property type="match status" value="1"/>
</dbReference>
<keyword evidence="2" id="KW-0328">Glycosyltransferase</keyword>
<dbReference type="PANTHER" id="PTHR43179">
    <property type="entry name" value="RHAMNOSYLTRANSFERASE WBBL"/>
    <property type="match status" value="1"/>
</dbReference>
<dbReference type="NCBIfam" id="TIGR01556">
    <property type="entry name" value="rhamnosyltran"/>
    <property type="match status" value="1"/>
</dbReference>
<evidence type="ECO:0000256" key="3">
    <source>
        <dbReference type="ARBA" id="ARBA00022679"/>
    </source>
</evidence>
<evidence type="ECO:0000256" key="1">
    <source>
        <dbReference type="ARBA" id="ARBA00006739"/>
    </source>
</evidence>
<keyword evidence="4" id="KW-0812">Transmembrane</keyword>
<evidence type="ECO:0000256" key="2">
    <source>
        <dbReference type="ARBA" id="ARBA00022676"/>
    </source>
</evidence>
<dbReference type="AlphaFoldDB" id="A0A3S0Q6A4"/>
<evidence type="ECO:0000313" key="6">
    <source>
        <dbReference type="EMBL" id="RUL98259.1"/>
    </source>
</evidence>
<dbReference type="InterPro" id="IPR001173">
    <property type="entry name" value="Glyco_trans_2-like"/>
</dbReference>
<dbReference type="PANTHER" id="PTHR43179:SF12">
    <property type="entry name" value="GALACTOFURANOSYLTRANSFERASE GLFT2"/>
    <property type="match status" value="1"/>
</dbReference>
<comment type="similarity">
    <text evidence="1">Belongs to the glycosyltransferase 2 family.</text>
</comment>
<dbReference type="GO" id="GO:0016757">
    <property type="term" value="F:glycosyltransferase activity"/>
    <property type="evidence" value="ECO:0007669"/>
    <property type="project" value="UniProtKB-KW"/>
</dbReference>
<keyword evidence="4" id="KW-0472">Membrane</keyword>
<keyword evidence="3 6" id="KW-0808">Transferase</keyword>
<evidence type="ECO:0000313" key="7">
    <source>
        <dbReference type="Proteomes" id="UP000273611"/>
    </source>
</evidence>
<protein>
    <submittedName>
        <fullName evidence="6">Glycosyltransferase family 2 protein</fullName>
    </submittedName>
</protein>
<evidence type="ECO:0000256" key="4">
    <source>
        <dbReference type="SAM" id="Phobius"/>
    </source>
</evidence>